<keyword evidence="4" id="KW-1185">Reference proteome</keyword>
<dbReference type="GeneID" id="34687364"/>
<dbReference type="GO" id="GO:0000747">
    <property type="term" value="P:conjugation with cellular fusion"/>
    <property type="evidence" value="ECO:0007669"/>
    <property type="project" value="EnsemblFungi"/>
</dbReference>
<dbReference type="InterPro" id="IPR013904">
    <property type="entry name" value="RXT2_N"/>
</dbReference>
<feature type="domain" description="Transcriptional regulatory protein RXT2 N-terminal" evidence="2">
    <location>
        <begin position="48"/>
        <end position="174"/>
    </location>
</feature>
<dbReference type="HOGENOM" id="CLU_756436_0_0_1"/>
<dbReference type="RefSeq" id="XP_022630055.1">
    <property type="nucleotide sequence ID" value="XM_022770746.1"/>
</dbReference>
<proteinExistence type="predicted"/>
<gene>
    <name evidence="3" type="ORF">LALA0_S09e03752g</name>
</gene>
<feature type="compositionally biased region" description="Acidic residues" evidence="1">
    <location>
        <begin position="329"/>
        <end position="345"/>
    </location>
</feature>
<dbReference type="GO" id="GO:0000122">
    <property type="term" value="P:negative regulation of transcription by RNA polymerase II"/>
    <property type="evidence" value="ECO:0007669"/>
    <property type="project" value="EnsemblFungi"/>
</dbReference>
<dbReference type="GO" id="GO:0033698">
    <property type="term" value="C:Rpd3L complex"/>
    <property type="evidence" value="ECO:0007669"/>
    <property type="project" value="EnsemblFungi"/>
</dbReference>
<evidence type="ECO:0000259" key="2">
    <source>
        <dbReference type="Pfam" id="PF08595"/>
    </source>
</evidence>
<dbReference type="AlphaFoldDB" id="A0A0C7N7E0"/>
<dbReference type="PANTHER" id="PTHR28232:SF1">
    <property type="entry name" value="TRANSCRIPTIONAL REGULATORY PROTEIN RXT2"/>
    <property type="match status" value="1"/>
</dbReference>
<evidence type="ECO:0000256" key="1">
    <source>
        <dbReference type="SAM" id="MobiDB-lite"/>
    </source>
</evidence>
<dbReference type="STRING" id="1245769.A0A0C7N7E0"/>
<dbReference type="GO" id="GO:0061186">
    <property type="term" value="P:negative regulation of silent mating-type cassette heterochromatin formation"/>
    <property type="evidence" value="ECO:0007669"/>
    <property type="project" value="EnsemblFungi"/>
</dbReference>
<dbReference type="EMBL" id="LN736368">
    <property type="protein sequence ID" value="CEP63843.1"/>
    <property type="molecule type" value="Genomic_DNA"/>
</dbReference>
<feature type="region of interest" description="Disordered" evidence="1">
    <location>
        <begin position="324"/>
        <end position="345"/>
    </location>
</feature>
<dbReference type="PANTHER" id="PTHR28232">
    <property type="entry name" value="TRANSCRIPTIONAL REGULATORY PROTEIN RXT2"/>
    <property type="match status" value="1"/>
</dbReference>
<dbReference type="GO" id="GO:0061188">
    <property type="term" value="P:negative regulation of rDNA heterochromatin formation"/>
    <property type="evidence" value="ECO:0007669"/>
    <property type="project" value="EnsemblFungi"/>
</dbReference>
<organism evidence="3 4">
    <name type="scientific">Lachancea lanzarotensis</name>
    <dbReference type="NCBI Taxonomy" id="1245769"/>
    <lineage>
        <taxon>Eukaryota</taxon>
        <taxon>Fungi</taxon>
        <taxon>Dikarya</taxon>
        <taxon>Ascomycota</taxon>
        <taxon>Saccharomycotina</taxon>
        <taxon>Saccharomycetes</taxon>
        <taxon>Saccharomycetales</taxon>
        <taxon>Saccharomycetaceae</taxon>
        <taxon>Lachancea</taxon>
    </lineage>
</organism>
<evidence type="ECO:0000313" key="4">
    <source>
        <dbReference type="Proteomes" id="UP000054304"/>
    </source>
</evidence>
<dbReference type="GO" id="GO:0005829">
    <property type="term" value="C:cytosol"/>
    <property type="evidence" value="ECO:0007669"/>
    <property type="project" value="EnsemblFungi"/>
</dbReference>
<dbReference type="GO" id="GO:0004407">
    <property type="term" value="F:histone deacetylase activity"/>
    <property type="evidence" value="ECO:0007669"/>
    <property type="project" value="EnsemblFungi"/>
</dbReference>
<accession>A0A0C7N7E0</accession>
<dbReference type="Pfam" id="PF08595">
    <property type="entry name" value="RXT2_N"/>
    <property type="match status" value="1"/>
</dbReference>
<dbReference type="GO" id="GO:0001403">
    <property type="term" value="P:invasive growth in response to glucose limitation"/>
    <property type="evidence" value="ECO:0007669"/>
    <property type="project" value="EnsemblFungi"/>
</dbReference>
<name>A0A0C7N7E0_9SACH</name>
<dbReference type="GO" id="GO:2000219">
    <property type="term" value="P:positive regulation of invasive growth in response to glucose limitation"/>
    <property type="evidence" value="ECO:0007669"/>
    <property type="project" value="EnsemblFungi"/>
</dbReference>
<sequence length="345" mass="38886">MHQADDKEIHEQIRLFTAAVLREKSGNFPRLKRSRDGSVFPSTDGATTNRGNKLLQHAEGVKRTSLQNYDGSQESHVFYNGSVHRLLARNRQNIADDEDESSNGSNTDLHELVDVRQILAPISSLEDVAKHPAISKRFQSSVLRDLALQAVLMIEKEQKNVVSFSNVLEAFLGDYPGPLIEQTLKLEEYDHNLSLRDSSTLGFTTADQPEPLKAERDVNGGDPFFALPQFNPYNTLPSVISRKEDLSNEEVEAARQLTQIALQRNQEFVRNLQKIRNCIVKAERIKERINMWSREFAGIPEEGVTVPSALHVVKRGLISATTNRTMTEEQLEADAEDEVDQEKPT</sequence>
<reference evidence="3 4" key="1">
    <citation type="submission" date="2014-12" db="EMBL/GenBank/DDBJ databases">
        <authorList>
            <person name="Neuveglise Cecile"/>
        </authorList>
    </citation>
    <scope>NUCLEOTIDE SEQUENCE [LARGE SCALE GENOMIC DNA]</scope>
    <source>
        <strain evidence="3 4">CBS 12615</strain>
    </source>
</reference>
<dbReference type="OrthoDB" id="2405722at2759"/>
<evidence type="ECO:0000313" key="3">
    <source>
        <dbReference type="EMBL" id="CEP63843.1"/>
    </source>
</evidence>
<protein>
    <submittedName>
        <fullName evidence="3">LALA0S09e03752g1_1</fullName>
    </submittedName>
</protein>
<dbReference type="Proteomes" id="UP000054304">
    <property type="component" value="Unassembled WGS sequence"/>
</dbReference>
<dbReference type="InterPro" id="IPR039602">
    <property type="entry name" value="Rxt2"/>
</dbReference>